<gene>
    <name evidence="2" type="ORF">PCASD_19594</name>
</gene>
<dbReference type="PANTHER" id="PTHR47501">
    <property type="entry name" value="TRANSPOSASE-RELATED"/>
    <property type="match status" value="1"/>
</dbReference>
<dbReference type="AlphaFoldDB" id="A0A2N5TSE7"/>
<accession>A0A2N5TSE7</accession>
<dbReference type="EMBL" id="PGCI01000366">
    <property type="protein sequence ID" value="PLW28401.1"/>
    <property type="molecule type" value="Genomic_DNA"/>
</dbReference>
<feature type="compositionally biased region" description="Low complexity" evidence="1">
    <location>
        <begin position="72"/>
        <end position="85"/>
    </location>
</feature>
<evidence type="ECO:0000313" key="2">
    <source>
        <dbReference type="EMBL" id="PLW28401.1"/>
    </source>
</evidence>
<proteinExistence type="predicted"/>
<dbReference type="PANTHER" id="PTHR47501:SF5">
    <property type="entry name" value="HAT C-TERMINAL DIMERISATION DOMAIN-CONTAINING PROTEIN"/>
    <property type="match status" value="1"/>
</dbReference>
<feature type="region of interest" description="Disordered" evidence="1">
    <location>
        <begin position="451"/>
        <end position="481"/>
    </location>
</feature>
<evidence type="ECO:0000256" key="1">
    <source>
        <dbReference type="SAM" id="MobiDB-lite"/>
    </source>
</evidence>
<feature type="compositionally biased region" description="Acidic residues" evidence="1">
    <location>
        <begin position="457"/>
        <end position="470"/>
    </location>
</feature>
<name>A0A2N5TSE7_9BASI</name>
<comment type="caution">
    <text evidence="2">The sequence shown here is derived from an EMBL/GenBank/DDBJ whole genome shotgun (WGS) entry which is preliminary data.</text>
</comment>
<feature type="region of interest" description="Disordered" evidence="1">
    <location>
        <begin position="45"/>
        <end position="99"/>
    </location>
</feature>
<evidence type="ECO:0000313" key="3">
    <source>
        <dbReference type="Proteomes" id="UP000235392"/>
    </source>
</evidence>
<feature type="compositionally biased region" description="Polar residues" evidence="1">
    <location>
        <begin position="86"/>
        <end position="99"/>
    </location>
</feature>
<protein>
    <submittedName>
        <fullName evidence="2">Uncharacterized protein</fullName>
    </submittedName>
</protein>
<organism evidence="2 3">
    <name type="scientific">Puccinia coronata f. sp. avenae</name>
    <dbReference type="NCBI Taxonomy" id="200324"/>
    <lineage>
        <taxon>Eukaryota</taxon>
        <taxon>Fungi</taxon>
        <taxon>Dikarya</taxon>
        <taxon>Basidiomycota</taxon>
        <taxon>Pucciniomycotina</taxon>
        <taxon>Pucciniomycetes</taxon>
        <taxon>Pucciniales</taxon>
        <taxon>Pucciniaceae</taxon>
        <taxon>Puccinia</taxon>
    </lineage>
</organism>
<reference evidence="2 3" key="1">
    <citation type="submission" date="2017-11" db="EMBL/GenBank/DDBJ databases">
        <title>De novo assembly and phasing of dikaryotic genomes from two isolates of Puccinia coronata f. sp. avenae, the causal agent of oat crown rust.</title>
        <authorList>
            <person name="Miller M.E."/>
            <person name="Zhang Y."/>
            <person name="Omidvar V."/>
            <person name="Sperschneider J."/>
            <person name="Schwessinger B."/>
            <person name="Raley C."/>
            <person name="Palmer J.M."/>
            <person name="Garnica D."/>
            <person name="Upadhyaya N."/>
            <person name="Rathjen J."/>
            <person name="Taylor J.M."/>
            <person name="Park R.F."/>
            <person name="Dodds P.N."/>
            <person name="Hirsch C.D."/>
            <person name="Kianian S.F."/>
            <person name="Figueroa M."/>
        </authorList>
    </citation>
    <scope>NUCLEOTIDE SEQUENCE [LARGE SCALE GENOMIC DNA]</scope>
    <source>
        <strain evidence="2">12SD80</strain>
    </source>
</reference>
<sequence>MSSREITPENQKDVEIHVVGDDTPTQSISTNAIRQSARKRTVIVTPGFLPTQSDSRRALRTNVPPNPKAPLTSSSAATRKSTSASNIYSTQESTESEPVTANILYNTVQDSDKENSKAAEHSMNAKIKKKLGPRKDGTDSVLLYFSQVQDTKTYNCSWCPKLVKAWNSSLPALTGRTRQFEQCSNSCVRAVLEQLCSTGGRTGTVRPKHLPAGRTGLSNQFLGPVAQDQPGPVGQICPTSWLLLWSDSVRPTIGQTRLFEHRSSSRVQPVNAGSSSYYNLKIHCDGSNIKETIRAACPGQEKAISSGAKLPLTAAQANAQDQSQSEKKNCNTIVAYTTNGRFDNNTFNKLMVFWLIQHSLPWTTDSGSNNFTMVKELSNLIEQHDGTRWDPLVNHLCCFCHVVALVCGAGLAAIKLSTAEGPKSRKPESFQVLETITKEGDIIKDGLEVSGDKDEIGTEDEFNDNEEEDRSEAKLSNKNKGKYASSGIGLTLKKIDYVCCQIASSPAKQAEFQVWADKLGYEGPGVVNQLLFNKTKNGKRKYFNGYKFGSKEWDNIKVLNTVLKEFLDLTKRMEGNGPTSSMVLYEYSRLIKFLEELKQRWADTLLYITAG</sequence>
<dbReference type="Proteomes" id="UP000235392">
    <property type="component" value="Unassembled WGS sequence"/>
</dbReference>